<dbReference type="GO" id="GO:0005763">
    <property type="term" value="C:mitochondrial small ribosomal subunit"/>
    <property type="evidence" value="ECO:0007669"/>
    <property type="project" value="TreeGrafter"/>
</dbReference>
<sequence length="102" mass="12042">MKKAAQRAETILQMPPVMKERKPITEVISRDLALTRHDTCKLIITDITFGLSDRTRPIFTREPDGTLRHATWEERTRMNEIYNPQPGRKLKTPKMFEDEYLK</sequence>
<comment type="caution">
    <text evidence="2">The sequence shown here is derived from an EMBL/GenBank/DDBJ whole genome shotgun (WGS) entry which is preliminary data.</text>
</comment>
<dbReference type="Proteomes" id="UP001381693">
    <property type="component" value="Unassembled WGS sequence"/>
</dbReference>
<dbReference type="GO" id="GO:0003735">
    <property type="term" value="F:structural constituent of ribosome"/>
    <property type="evidence" value="ECO:0007669"/>
    <property type="project" value="TreeGrafter"/>
</dbReference>
<evidence type="ECO:0000313" key="2">
    <source>
        <dbReference type="EMBL" id="KAK7085232.1"/>
    </source>
</evidence>
<protein>
    <submittedName>
        <fullName evidence="2">28S ribosomal protein S22, mitochondrial</fullName>
    </submittedName>
</protein>
<dbReference type="EMBL" id="JAXCGZ010001517">
    <property type="protein sequence ID" value="KAK7085232.1"/>
    <property type="molecule type" value="Genomic_DNA"/>
</dbReference>
<feature type="region of interest" description="Disordered" evidence="1">
    <location>
        <begin position="79"/>
        <end position="102"/>
    </location>
</feature>
<dbReference type="PANTHER" id="PTHR13071">
    <property type="entry name" value="MITOCHONDRIAL 28S RIBOSOMAL PROTEIN S22"/>
    <property type="match status" value="1"/>
</dbReference>
<name>A0AAN8XKK3_HALRR</name>
<keyword evidence="3" id="KW-1185">Reference proteome</keyword>
<evidence type="ECO:0000256" key="1">
    <source>
        <dbReference type="SAM" id="MobiDB-lite"/>
    </source>
</evidence>
<reference evidence="2 3" key="1">
    <citation type="submission" date="2023-11" db="EMBL/GenBank/DDBJ databases">
        <title>Halocaridina rubra genome assembly.</title>
        <authorList>
            <person name="Smith C."/>
        </authorList>
    </citation>
    <scope>NUCLEOTIDE SEQUENCE [LARGE SCALE GENOMIC DNA]</scope>
    <source>
        <strain evidence="2">EP-1</strain>
        <tissue evidence="2">Whole</tissue>
    </source>
</reference>
<dbReference type="InterPro" id="IPR019374">
    <property type="entry name" value="Ribosomal_mS22"/>
</dbReference>
<dbReference type="PANTHER" id="PTHR13071:SF4">
    <property type="entry name" value="SMALL RIBOSOMAL SUBUNIT PROTEIN MS22"/>
    <property type="match status" value="1"/>
</dbReference>
<dbReference type="AlphaFoldDB" id="A0AAN8XKK3"/>
<proteinExistence type="predicted"/>
<keyword evidence="2" id="KW-0687">Ribonucleoprotein</keyword>
<organism evidence="2 3">
    <name type="scientific">Halocaridina rubra</name>
    <name type="common">Hawaiian red shrimp</name>
    <dbReference type="NCBI Taxonomy" id="373956"/>
    <lineage>
        <taxon>Eukaryota</taxon>
        <taxon>Metazoa</taxon>
        <taxon>Ecdysozoa</taxon>
        <taxon>Arthropoda</taxon>
        <taxon>Crustacea</taxon>
        <taxon>Multicrustacea</taxon>
        <taxon>Malacostraca</taxon>
        <taxon>Eumalacostraca</taxon>
        <taxon>Eucarida</taxon>
        <taxon>Decapoda</taxon>
        <taxon>Pleocyemata</taxon>
        <taxon>Caridea</taxon>
        <taxon>Atyoidea</taxon>
        <taxon>Atyidae</taxon>
        <taxon>Halocaridina</taxon>
    </lineage>
</organism>
<dbReference type="Pfam" id="PF10245">
    <property type="entry name" value="MRP-S22"/>
    <property type="match status" value="1"/>
</dbReference>
<accession>A0AAN8XKK3</accession>
<keyword evidence="2" id="KW-0689">Ribosomal protein</keyword>
<evidence type="ECO:0000313" key="3">
    <source>
        <dbReference type="Proteomes" id="UP001381693"/>
    </source>
</evidence>
<gene>
    <name evidence="2" type="primary">MRPS22</name>
    <name evidence="2" type="ORF">SK128_021677</name>
</gene>
<feature type="non-terminal residue" evidence="2">
    <location>
        <position position="102"/>
    </location>
</feature>